<feature type="domain" description="DUF11" evidence="2">
    <location>
        <begin position="43"/>
        <end position="167"/>
    </location>
</feature>
<dbReference type="InterPro" id="IPR051172">
    <property type="entry name" value="Chlamydia_OmcB"/>
</dbReference>
<dbReference type="InterPro" id="IPR001434">
    <property type="entry name" value="OmcB-like_DUF11"/>
</dbReference>
<feature type="non-terminal residue" evidence="3">
    <location>
        <position position="802"/>
    </location>
</feature>
<dbReference type="NCBIfam" id="TIGR01451">
    <property type="entry name" value="B_ant_repeat"/>
    <property type="match status" value="2"/>
</dbReference>
<dbReference type="Gene3D" id="2.60.40.10">
    <property type="entry name" value="Immunoglobulins"/>
    <property type="match status" value="2"/>
</dbReference>
<feature type="domain" description="DUF11" evidence="2">
    <location>
        <begin position="417"/>
        <end position="537"/>
    </location>
</feature>
<dbReference type="Proteomes" id="UP001163821">
    <property type="component" value="Unassembled WGS sequence"/>
</dbReference>
<dbReference type="Pfam" id="PF01345">
    <property type="entry name" value="DUF11"/>
    <property type="match status" value="3"/>
</dbReference>
<feature type="signal peptide" evidence="1">
    <location>
        <begin position="1"/>
        <end position="33"/>
    </location>
</feature>
<evidence type="ECO:0000313" key="4">
    <source>
        <dbReference type="Proteomes" id="UP001163821"/>
    </source>
</evidence>
<protein>
    <recommendedName>
        <fullName evidence="2">DUF11 domain-containing protein</fullName>
    </recommendedName>
</protein>
<organism evidence="3 4">
    <name type="scientific">Gaoshiqia sediminis</name>
    <dbReference type="NCBI Taxonomy" id="2986998"/>
    <lineage>
        <taxon>Bacteria</taxon>
        <taxon>Pseudomonadati</taxon>
        <taxon>Bacteroidota</taxon>
        <taxon>Bacteroidia</taxon>
        <taxon>Marinilabiliales</taxon>
        <taxon>Prolixibacteraceae</taxon>
        <taxon>Gaoshiqia</taxon>
    </lineage>
</organism>
<evidence type="ECO:0000256" key="1">
    <source>
        <dbReference type="SAM" id="SignalP"/>
    </source>
</evidence>
<keyword evidence="4" id="KW-1185">Reference proteome</keyword>
<dbReference type="InterPro" id="IPR047589">
    <property type="entry name" value="DUF11_rpt"/>
</dbReference>
<feature type="chain" id="PRO_5041313961" description="DUF11 domain-containing protein" evidence="1">
    <location>
        <begin position="34"/>
        <end position="802"/>
    </location>
</feature>
<dbReference type="InterPro" id="IPR013783">
    <property type="entry name" value="Ig-like_fold"/>
</dbReference>
<sequence length="802" mass="86097">MKKKINQPPLKHMRQLLAMCLFLFVAMTGFSQAALDIKVNGPGEAEPGDVLTYTISYSNIGGALANNVVIEMALPAGYCVYSESNPEGVCSEIDDKLTWTKNEIPQLEQLNTGIYSITVNLIAGDPVQLTNSSGEEVTTYSITTDSETLTLSATIDSDELSDPVSSNIVTTVISRRCTFSISNPSAGIKSATNSTLTYLLALINTGNVYEKYGLTSQLDSGQLLTQTILPMDSDTEPLSMTPYIAPGEIYYFRYQLTTPGGTNPNKYSYTSITATPQTCGEGVSVVTTFIYGGQYSAYDLVSVYKIDTPDPVQAGSQLDYKIIITNVGEALPDVSLTETYPAQNVTFVSADPSPTAPFNNAWYFPILEPGNTIIDVVVNVKNDLPNGTELLNKVSINHGGQTYSEFEEKTTVLSAPDLAITKTASKLIVQPGEEVEYTISYENIGNRTAIGIALTDDYDETYMTVVDAAGGTESAGTLIWDLPDLLPGENGSLTYTMQVDADINNFPVGSTNLLNIATLDVDPTRPDSDLNNNQDYAVVTVQNVPDLVVDITSDMDSVVPDAEYTYTITVSNEGEVDHAGHSYTVTAYLPANASYVSNSAAGVYSAAEYTVTWTVSDDLVVDASRQFTVTMQAPDCSELGSTLSVAADAYSDYWVDANPDDNEFTLDLNIEDTIAPEITVPLTAYSFECDQSKSTDYSNTILGFIAGTSVTDNCDIAPLLNHDYLGFTQACGEDFVITFTALDASGNAAEPKTITITFTDVTAPVITLPATDLLLECFDATQVDSWTATATASDNCDGDVTV</sequence>
<feature type="domain" description="DUF11" evidence="2">
    <location>
        <begin position="546"/>
        <end position="663"/>
    </location>
</feature>
<accession>A0AA42CB63</accession>
<gene>
    <name evidence="3" type="ORF">N2K84_18945</name>
</gene>
<dbReference type="RefSeq" id="WP_282593409.1">
    <property type="nucleotide sequence ID" value="NZ_JAPAAF010000053.1"/>
</dbReference>
<evidence type="ECO:0000259" key="2">
    <source>
        <dbReference type="Pfam" id="PF01345"/>
    </source>
</evidence>
<proteinExistence type="predicted"/>
<reference evidence="3" key="1">
    <citation type="submission" date="2022-10" db="EMBL/GenBank/DDBJ databases">
        <title>Gaoshiqiia sediminis gen. nov., sp. nov., isolated from coastal sediment.</title>
        <authorList>
            <person name="Yu W.X."/>
            <person name="Mu D.S."/>
            <person name="Du J.Z."/>
            <person name="Liang Y.Q."/>
        </authorList>
    </citation>
    <scope>NUCLEOTIDE SEQUENCE</scope>
    <source>
        <strain evidence="3">A06</strain>
    </source>
</reference>
<comment type="caution">
    <text evidence="3">The sequence shown here is derived from an EMBL/GenBank/DDBJ whole genome shotgun (WGS) entry which is preliminary data.</text>
</comment>
<name>A0AA42CB63_9BACT</name>
<dbReference type="PANTHER" id="PTHR34819">
    <property type="entry name" value="LARGE CYSTEINE-RICH PERIPLASMIC PROTEIN OMCB"/>
    <property type="match status" value="1"/>
</dbReference>
<dbReference type="PANTHER" id="PTHR34819:SF5">
    <property type="entry name" value="CONSERVED REPEAT DOMAIN PROTEIN"/>
    <property type="match status" value="1"/>
</dbReference>
<keyword evidence="1" id="KW-0732">Signal</keyword>
<dbReference type="EMBL" id="JAPAAF010000053">
    <property type="protein sequence ID" value="MCW0484817.1"/>
    <property type="molecule type" value="Genomic_DNA"/>
</dbReference>
<dbReference type="AlphaFoldDB" id="A0AA42CB63"/>
<evidence type="ECO:0000313" key="3">
    <source>
        <dbReference type="EMBL" id="MCW0484817.1"/>
    </source>
</evidence>